<evidence type="ECO:0000313" key="4">
    <source>
        <dbReference type="EMBL" id="VFR60337.1"/>
    </source>
</evidence>
<evidence type="ECO:0000313" key="3">
    <source>
        <dbReference type="EMBL" id="VFR49908.1"/>
    </source>
</evidence>
<dbReference type="InterPro" id="IPR030895">
    <property type="entry name" value="T5SS_PEPC_rpt"/>
</dbReference>
<dbReference type="InterPro" id="IPR036709">
    <property type="entry name" value="Autotransporte_beta_dom_sf"/>
</dbReference>
<dbReference type="EMBL" id="CAADIG010000025">
    <property type="protein sequence ID" value="VFR49908.1"/>
    <property type="molecule type" value="Genomic_DNA"/>
</dbReference>
<dbReference type="SMART" id="SM00869">
    <property type="entry name" value="Autotransporter"/>
    <property type="match status" value="1"/>
</dbReference>
<evidence type="ECO:0000256" key="1">
    <source>
        <dbReference type="SAM" id="MobiDB-lite"/>
    </source>
</evidence>
<dbReference type="AlphaFoldDB" id="A0A484SF35"/>
<reference evidence="4" key="1">
    <citation type="submission" date="2019-03" db="EMBL/GenBank/DDBJ databases">
        <authorList>
            <person name="Danneels B."/>
        </authorList>
    </citation>
    <scope>NUCLEOTIDE SEQUENCE</scope>
</reference>
<sequence length="906" mass="91724">MKPFRSPSIRPAPVSPTPLFHALLLASVIGLTSQPVLAAEWVASTPGSWFDGTNWAGGSAPTDEADVNNGGIVNYEGTADIGFINIGVLDNGSGTLNMVGNSAFNGLVVLSVGNGAGASGNLSVSGPDARLLLSNSVYLGSGGGPGVGGTAQVTVSDGARLEASRVYLDGGSITVSGQDSLLQARRTLGIAGGNGSDVTMTISDQGKVITGTNPDVNNRTSIAEFQNTRGRVTITGAGSVWQAQDPFVIIGGWGDATLVLSDGGKMSAARLVVAQNPTGVASVIIGSPANAPGSPAAAGILDVGTIALGQGTGQLLFNFSGDPITYGGNVTGTGAIDLLAGDLTLTGTAARNVLTTVSGGSLKVNGTLNGNVNVGAGGVLGGTGTVGTTTLGNGATLAPGNPAGALRVAGNLSFDAGSTYRVQADPGSGASDRVIVTGTASLAGSVVHVGPDGGFAPQRIYTILSANTLNGNFENATSTFAFLDTKLAYTDQDVTLELVRKPEPPVPEPGTPPTETPPASGGTIRFSDAANTGNQRAVANAVDSLPAGNPLHDYVLTLQEGLPPAVFDSLSGEAHASAKNTLLQGGTQSRSLVLNQLRANLQARNLPGAPTAAAGVSDLPPSAGSLPRSTAMPAWAQIVGNWQTLDGDGNAGRVRQHTGGLFVGADHAVGASWRLGASLGYTDSNVRTDSRASRSDVSSYSALLYGGRAFDTAWGRANLLLGGGYTWHDLSTRRQAMSQAAPLTADYGASTTQLFAELSHAWQVRASTTLEPFVGVAWANLRTRAFSEIGGPAALSGESDSSQQTTTTLGLRAAQAFELAGRPGRVYGTLGWRHLFGDDKGESRLAFQGSQSFTVAGAPIGRDAALVELGTELAMGRNAALGVSYAGQYASGSRDHTGMVNLRWGF</sequence>
<dbReference type="GO" id="GO:0006508">
    <property type="term" value="P:proteolysis"/>
    <property type="evidence" value="ECO:0007669"/>
    <property type="project" value="UniProtKB-KW"/>
</dbReference>
<dbReference type="InterPro" id="IPR005546">
    <property type="entry name" value="Autotransporte_beta"/>
</dbReference>
<dbReference type="PROSITE" id="PS51208">
    <property type="entry name" value="AUTOTRANSPORTER"/>
    <property type="match status" value="1"/>
</dbReference>
<gene>
    <name evidence="3" type="ORF">ANT2_2701</name>
    <name evidence="4" type="ORF">ANT3_2703</name>
</gene>
<dbReference type="InterPro" id="IPR006315">
    <property type="entry name" value="OM_autotransptr_brl_dom"/>
</dbReference>
<protein>
    <submittedName>
        <fullName evidence="4">Extracellular serine protease</fullName>
        <ecNumber evidence="4">3.4.21.-</ecNumber>
    </submittedName>
</protein>
<name>A0A484SF35_9ZZZZ</name>
<keyword evidence="4" id="KW-0378">Hydrolase</keyword>
<evidence type="ECO:0000259" key="2">
    <source>
        <dbReference type="PROSITE" id="PS51208"/>
    </source>
</evidence>
<dbReference type="Pfam" id="PF03797">
    <property type="entry name" value="Autotransporter"/>
    <property type="match status" value="1"/>
</dbReference>
<feature type="region of interest" description="Disordered" evidence="1">
    <location>
        <begin position="501"/>
        <end position="528"/>
    </location>
</feature>
<dbReference type="NCBIfam" id="TIGR01414">
    <property type="entry name" value="autotrans_barl"/>
    <property type="match status" value="1"/>
</dbReference>
<keyword evidence="4" id="KW-0645">Protease</keyword>
<feature type="compositionally biased region" description="Pro residues" evidence="1">
    <location>
        <begin position="504"/>
        <end position="516"/>
    </location>
</feature>
<feature type="domain" description="Autotransporter" evidence="2">
    <location>
        <begin position="627"/>
        <end position="906"/>
    </location>
</feature>
<organism evidence="4">
    <name type="scientific">plant metagenome</name>
    <dbReference type="NCBI Taxonomy" id="1297885"/>
    <lineage>
        <taxon>unclassified sequences</taxon>
        <taxon>metagenomes</taxon>
        <taxon>organismal metagenomes</taxon>
    </lineage>
</organism>
<dbReference type="GO" id="GO:0019867">
    <property type="term" value="C:outer membrane"/>
    <property type="evidence" value="ECO:0007669"/>
    <property type="project" value="InterPro"/>
</dbReference>
<dbReference type="EMBL" id="CAADID010000007">
    <property type="protein sequence ID" value="VFR60337.1"/>
    <property type="molecule type" value="Genomic_DNA"/>
</dbReference>
<dbReference type="SUPFAM" id="SSF103515">
    <property type="entry name" value="Autotransporter"/>
    <property type="match status" value="1"/>
</dbReference>
<dbReference type="InterPro" id="IPR011050">
    <property type="entry name" value="Pectin_lyase_fold/virulence"/>
</dbReference>
<dbReference type="Gene3D" id="2.40.128.130">
    <property type="entry name" value="Autotransporter beta-domain"/>
    <property type="match status" value="1"/>
</dbReference>
<dbReference type="GO" id="GO:0008233">
    <property type="term" value="F:peptidase activity"/>
    <property type="evidence" value="ECO:0007669"/>
    <property type="project" value="UniProtKB-KW"/>
</dbReference>
<dbReference type="SUPFAM" id="SSF51126">
    <property type="entry name" value="Pectin lyase-like"/>
    <property type="match status" value="1"/>
</dbReference>
<accession>A0A484SF35</accession>
<proteinExistence type="predicted"/>
<dbReference type="EC" id="3.4.21.-" evidence="4"/>
<dbReference type="NCBIfam" id="TIGR04393">
    <property type="entry name" value="rpt_T5SS_PEPC"/>
    <property type="match status" value="1"/>
</dbReference>